<accession>A0A9P9Z1P0</accession>
<evidence type="ECO:0000256" key="1">
    <source>
        <dbReference type="ARBA" id="ARBA00004123"/>
    </source>
</evidence>
<evidence type="ECO:0000256" key="5">
    <source>
        <dbReference type="ARBA" id="ARBA00023125"/>
    </source>
</evidence>
<evidence type="ECO:0000313" key="9">
    <source>
        <dbReference type="EMBL" id="KAI8046905.1"/>
    </source>
</evidence>
<evidence type="ECO:0000256" key="2">
    <source>
        <dbReference type="ARBA" id="ARBA00007889"/>
    </source>
</evidence>
<comment type="caution">
    <text evidence="9">The sequence shown here is derived from an EMBL/GenBank/DDBJ whole genome shotgun (WGS) entry which is preliminary data.</text>
</comment>
<proteinExistence type="inferred from homology"/>
<dbReference type="Pfam" id="PF00653">
    <property type="entry name" value="BIR"/>
    <property type="match status" value="1"/>
</dbReference>
<keyword evidence="6" id="KW-0234">DNA repair</keyword>
<dbReference type="Pfam" id="PF03167">
    <property type="entry name" value="UDG"/>
    <property type="match status" value="1"/>
</dbReference>
<dbReference type="PROSITE" id="PS50143">
    <property type="entry name" value="BIR_REPEAT_2"/>
    <property type="match status" value="1"/>
</dbReference>
<dbReference type="GO" id="GO:0005634">
    <property type="term" value="C:nucleus"/>
    <property type="evidence" value="ECO:0007669"/>
    <property type="project" value="UniProtKB-SubCell"/>
</dbReference>
<keyword evidence="10" id="KW-1185">Reference proteome</keyword>
<dbReference type="PANTHER" id="PTHR13235:SF2">
    <property type="entry name" value="SINGLE-STRAND SELECTIVE MONOFUNCTIONAL URACIL DNA GLYCOSYLASE"/>
    <property type="match status" value="1"/>
</dbReference>
<dbReference type="EMBL" id="JAMKOV010000001">
    <property type="protein sequence ID" value="KAI8046905.1"/>
    <property type="molecule type" value="Genomic_DNA"/>
</dbReference>
<comment type="similarity">
    <text evidence="2">Belongs to the uracil-DNA glycosylase (UDG) superfamily. SMUG1 family.</text>
</comment>
<dbReference type="FunFam" id="3.40.470.10:FF:000017">
    <property type="entry name" value="Single-strand-selective monofunctional uracil-DNA glycosylase 1"/>
    <property type="match status" value="1"/>
</dbReference>
<dbReference type="InterPro" id="IPR001370">
    <property type="entry name" value="BIR_rpt"/>
</dbReference>
<dbReference type="InterPro" id="IPR036895">
    <property type="entry name" value="Uracil-DNA_glycosylase-like_sf"/>
</dbReference>
<evidence type="ECO:0000256" key="3">
    <source>
        <dbReference type="ARBA" id="ARBA00022763"/>
    </source>
</evidence>
<gene>
    <name evidence="9" type="ORF">M5D96_003123</name>
</gene>
<reference evidence="9" key="1">
    <citation type="journal article" date="2023" name="Genome Biol. Evol.">
        <title>Long-read-based Genome Assembly of Drosophila gunungcola Reveals Fewer Chemosensory Genes in Flower-breeding Species.</title>
        <authorList>
            <person name="Negi A."/>
            <person name="Liao B.Y."/>
            <person name="Yeh S.D."/>
        </authorList>
    </citation>
    <scope>NUCLEOTIDE SEQUENCE</scope>
    <source>
        <strain evidence="9">Sukarami</strain>
    </source>
</reference>
<evidence type="ECO:0000313" key="10">
    <source>
        <dbReference type="Proteomes" id="UP001059596"/>
    </source>
</evidence>
<evidence type="ECO:0000256" key="6">
    <source>
        <dbReference type="ARBA" id="ARBA00023204"/>
    </source>
</evidence>
<organism evidence="9 10">
    <name type="scientific">Drosophila gunungcola</name>
    <name type="common">fruit fly</name>
    <dbReference type="NCBI Taxonomy" id="103775"/>
    <lineage>
        <taxon>Eukaryota</taxon>
        <taxon>Metazoa</taxon>
        <taxon>Ecdysozoa</taxon>
        <taxon>Arthropoda</taxon>
        <taxon>Hexapoda</taxon>
        <taxon>Insecta</taxon>
        <taxon>Pterygota</taxon>
        <taxon>Neoptera</taxon>
        <taxon>Endopterygota</taxon>
        <taxon>Diptera</taxon>
        <taxon>Brachycera</taxon>
        <taxon>Muscomorpha</taxon>
        <taxon>Ephydroidea</taxon>
        <taxon>Drosophilidae</taxon>
        <taxon>Drosophila</taxon>
        <taxon>Sophophora</taxon>
    </lineage>
</organism>
<protein>
    <recommendedName>
        <fullName evidence="8">Uracil-DNA glycosylase-like domain-containing protein</fullName>
    </recommendedName>
</protein>
<evidence type="ECO:0000259" key="8">
    <source>
        <dbReference type="Pfam" id="PF03167"/>
    </source>
</evidence>
<dbReference type="AlphaFoldDB" id="A0A9P9Z1P0"/>
<dbReference type="SUPFAM" id="SSF57924">
    <property type="entry name" value="Inhibitor of apoptosis (IAP) repeat"/>
    <property type="match status" value="1"/>
</dbReference>
<dbReference type="Proteomes" id="UP001059596">
    <property type="component" value="Chromosome 3R"/>
</dbReference>
<dbReference type="CDD" id="cd19374">
    <property type="entry name" value="UDG-F3_SMUG1-like"/>
    <property type="match status" value="1"/>
</dbReference>
<dbReference type="CDD" id="cd00022">
    <property type="entry name" value="BIR"/>
    <property type="match status" value="1"/>
</dbReference>
<dbReference type="InterPro" id="IPR005122">
    <property type="entry name" value="Uracil-DNA_glycosylase-like"/>
</dbReference>
<sequence>MESPAVNEIAAGLGGEKLEVFRKLNLLEQHRVESFKDWPFPETSSCSISKMAEAGFYWTGTKRENDTATCFVCGKTLDGWESEDDPWKEHLKHAPQCEFVKLSCAEKDLTPLWLKFYKTEENLNEELDKLTPPPNITCIYNPIVYASQLHCDYLRRYMDGPKKLVFIGMNPGPNGMAQTGIPFGNVRTVKVLMQLSGSVDKPPVEHPKRPVNGLDCRIEEPSGVRLWELFLRLAGNMEIFSQQCFVHNFCPLSFFDEAGKNLTPSELKGPYKKQLRDFCCEALEKQLVLLKPQVIVAVGEYVMTVLKHSAYCKSDSVSVLRLPHPSPRSANNSNWPEKAQTFLEDNNLIHFMRNEA</sequence>
<dbReference type="GO" id="GO:0006284">
    <property type="term" value="P:base-excision repair"/>
    <property type="evidence" value="ECO:0007669"/>
    <property type="project" value="InterPro"/>
</dbReference>
<dbReference type="Gene3D" id="1.10.1170.10">
    <property type="entry name" value="Inhibitor Of Apoptosis Protein (2mihbC-IAP-1), Chain A"/>
    <property type="match status" value="1"/>
</dbReference>
<dbReference type="InterPro" id="IPR039134">
    <property type="entry name" value="SMUG1"/>
</dbReference>
<dbReference type="Gene3D" id="3.40.470.10">
    <property type="entry name" value="Uracil-DNA glycosylase-like domain"/>
    <property type="match status" value="1"/>
</dbReference>
<dbReference type="SUPFAM" id="SSF52141">
    <property type="entry name" value="Uracil-DNA glycosylase-like"/>
    <property type="match status" value="1"/>
</dbReference>
<evidence type="ECO:0000256" key="7">
    <source>
        <dbReference type="ARBA" id="ARBA00023242"/>
    </source>
</evidence>
<evidence type="ECO:0000256" key="4">
    <source>
        <dbReference type="ARBA" id="ARBA00022801"/>
    </source>
</evidence>
<keyword evidence="3" id="KW-0227">DNA damage</keyword>
<feature type="domain" description="Uracil-DNA glycosylase-like" evidence="8">
    <location>
        <begin position="162"/>
        <end position="338"/>
    </location>
</feature>
<dbReference type="SMART" id="SM00238">
    <property type="entry name" value="BIR"/>
    <property type="match status" value="1"/>
</dbReference>
<dbReference type="GO" id="GO:0000703">
    <property type="term" value="F:oxidized pyrimidine nucleobase lesion DNA N-glycosylase activity"/>
    <property type="evidence" value="ECO:0007669"/>
    <property type="project" value="TreeGrafter"/>
</dbReference>
<name>A0A9P9Z1P0_9MUSC</name>
<keyword evidence="4" id="KW-0378">Hydrolase</keyword>
<dbReference type="GO" id="GO:0003677">
    <property type="term" value="F:DNA binding"/>
    <property type="evidence" value="ECO:0007669"/>
    <property type="project" value="UniProtKB-KW"/>
</dbReference>
<dbReference type="GO" id="GO:0017065">
    <property type="term" value="F:single-strand selective uracil DNA N-glycosylase activity"/>
    <property type="evidence" value="ECO:0007669"/>
    <property type="project" value="InterPro"/>
</dbReference>
<dbReference type="PANTHER" id="PTHR13235">
    <property type="entry name" value="SINGLE-STRAND SELECTIVE MONOFUNCTIONAL URACIL DNA GLYCOSYLASE"/>
    <property type="match status" value="1"/>
</dbReference>
<keyword evidence="7" id="KW-0539">Nucleus</keyword>
<keyword evidence="5" id="KW-0238">DNA-binding</keyword>
<comment type="subcellular location">
    <subcellularLocation>
        <location evidence="1">Nucleus</location>
    </subcellularLocation>
</comment>